<feature type="chain" id="PRO_5044869926" description="Cytosolic beta-glucosidase" evidence="17">
    <location>
        <begin position="19"/>
        <end position="498"/>
    </location>
</feature>
<protein>
    <recommendedName>
        <fullName evidence="13">Cytosolic beta-glucosidase</fullName>
        <ecNumber evidence="3">3.2.1.21</ecNumber>
        <ecNumber evidence="2">3.2.1.46</ecNumber>
    </recommendedName>
    <alternativeName>
        <fullName evidence="14">Cytosolic galactosylceramidase</fullName>
    </alternativeName>
    <alternativeName>
        <fullName evidence="16">Cytosolic glucosylceramidase</fullName>
    </alternativeName>
    <alternativeName>
        <fullName evidence="15">Cytosolic glycosylceramidase</fullName>
    </alternativeName>
</protein>
<evidence type="ECO:0000256" key="4">
    <source>
        <dbReference type="ARBA" id="ARBA00022801"/>
    </source>
</evidence>
<dbReference type="PANTHER" id="PTHR10353:SF36">
    <property type="entry name" value="LP05116P"/>
    <property type="match status" value="1"/>
</dbReference>
<comment type="catalytic activity">
    <reaction evidence="9">
        <text>a beta-D-xylosyl-(1&lt;-&gt;1')-N-acylsphing-4-enine + cholesterol = cholesteryl 3-beta-D-xyloside + an N-acylsphing-4-enine</text>
        <dbReference type="Rhea" id="RHEA:70239"/>
        <dbReference type="ChEBI" id="CHEBI:16113"/>
        <dbReference type="ChEBI" id="CHEBI:52639"/>
        <dbReference type="ChEBI" id="CHEBI:189067"/>
        <dbReference type="ChEBI" id="CHEBI:189068"/>
    </reaction>
    <physiologicalReaction direction="left-to-right" evidence="9">
        <dbReference type="Rhea" id="RHEA:70240"/>
    </physiologicalReaction>
    <physiologicalReaction direction="right-to-left" evidence="9">
        <dbReference type="Rhea" id="RHEA:70241"/>
    </physiologicalReaction>
</comment>
<evidence type="ECO:0000256" key="17">
    <source>
        <dbReference type="SAM" id="SignalP"/>
    </source>
</evidence>
<dbReference type="PROSITE" id="PS00653">
    <property type="entry name" value="GLYCOSYL_HYDROL_F1_2"/>
    <property type="match status" value="1"/>
</dbReference>
<organism evidence="18 19">
    <name type="scientific">Hypothenemus hampei</name>
    <name type="common">Coffee berry borer</name>
    <dbReference type="NCBI Taxonomy" id="57062"/>
    <lineage>
        <taxon>Eukaryota</taxon>
        <taxon>Metazoa</taxon>
        <taxon>Ecdysozoa</taxon>
        <taxon>Arthropoda</taxon>
        <taxon>Hexapoda</taxon>
        <taxon>Insecta</taxon>
        <taxon>Pterygota</taxon>
        <taxon>Neoptera</taxon>
        <taxon>Endopterygota</taxon>
        <taxon>Coleoptera</taxon>
        <taxon>Polyphaga</taxon>
        <taxon>Cucujiformia</taxon>
        <taxon>Curculionidae</taxon>
        <taxon>Scolytinae</taxon>
        <taxon>Hypothenemus</taxon>
    </lineage>
</organism>
<evidence type="ECO:0000256" key="10">
    <source>
        <dbReference type="ARBA" id="ARBA00051666"/>
    </source>
</evidence>
<dbReference type="Gene3D" id="3.20.20.80">
    <property type="entry name" value="Glycosidases"/>
    <property type="match status" value="1"/>
</dbReference>
<accession>A0ABD1F7U2</accession>
<evidence type="ECO:0000256" key="9">
    <source>
        <dbReference type="ARBA" id="ARBA00051414"/>
    </source>
</evidence>
<gene>
    <name evidence="18" type="ORF">ABEB36_002540</name>
</gene>
<dbReference type="InterPro" id="IPR017853">
    <property type="entry name" value="GH"/>
</dbReference>
<evidence type="ECO:0000256" key="15">
    <source>
        <dbReference type="ARBA" id="ARBA00081896"/>
    </source>
</evidence>
<comment type="caution">
    <text evidence="18">The sequence shown here is derived from an EMBL/GenBank/DDBJ whole genome shotgun (WGS) entry which is preliminary data.</text>
</comment>
<evidence type="ECO:0000256" key="13">
    <source>
        <dbReference type="ARBA" id="ARBA00068094"/>
    </source>
</evidence>
<dbReference type="GO" id="GO:0008422">
    <property type="term" value="F:beta-glucosidase activity"/>
    <property type="evidence" value="ECO:0007669"/>
    <property type="project" value="UniProtKB-EC"/>
</dbReference>
<dbReference type="PRINTS" id="PR00131">
    <property type="entry name" value="GLHYDRLASE1"/>
</dbReference>
<dbReference type="Pfam" id="PF00232">
    <property type="entry name" value="Glyco_hydro_1"/>
    <property type="match status" value="1"/>
</dbReference>
<evidence type="ECO:0000256" key="6">
    <source>
        <dbReference type="ARBA" id="ARBA00033698"/>
    </source>
</evidence>
<comment type="catalytic activity">
    <reaction evidence="7">
        <text>beta-D-galactosyl-(1&lt;-&gt;1)-sphing-4-enine + H2O = sphing-4-enine + D-galactose</text>
        <dbReference type="Rhea" id="RHEA:43908"/>
        <dbReference type="ChEBI" id="CHEBI:4139"/>
        <dbReference type="ChEBI" id="CHEBI:15377"/>
        <dbReference type="ChEBI" id="CHEBI:57756"/>
        <dbReference type="ChEBI" id="CHEBI:57934"/>
    </reaction>
    <physiologicalReaction direction="left-to-right" evidence="7">
        <dbReference type="Rhea" id="RHEA:43909"/>
    </physiologicalReaction>
</comment>
<keyword evidence="19" id="KW-1185">Reference proteome</keyword>
<reference evidence="18 19" key="1">
    <citation type="submission" date="2024-05" db="EMBL/GenBank/DDBJ databases">
        <title>Genetic variation in Jamaican populations of the coffee berry borer (Hypothenemus hampei).</title>
        <authorList>
            <person name="Errbii M."/>
            <person name="Myrie A."/>
        </authorList>
    </citation>
    <scope>NUCLEOTIDE SEQUENCE [LARGE SCALE GENOMIC DNA]</scope>
    <source>
        <strain evidence="18">JA-Hopewell-2020-01-JO</strain>
        <tissue evidence="18">Whole body</tissue>
    </source>
</reference>
<comment type="catalytic activity">
    <reaction evidence="6">
        <text>a beta-D-galactosyl-(1&lt;-&gt;1')-N-acylsphing-4-enine + H2O = an N-acylsphing-4-enine + D-galactose</text>
        <dbReference type="Rhea" id="RHEA:14297"/>
        <dbReference type="ChEBI" id="CHEBI:4139"/>
        <dbReference type="ChEBI" id="CHEBI:15377"/>
        <dbReference type="ChEBI" id="CHEBI:18390"/>
        <dbReference type="ChEBI" id="CHEBI:52639"/>
        <dbReference type="EC" id="3.2.1.46"/>
    </reaction>
    <physiologicalReaction direction="left-to-right" evidence="6">
        <dbReference type="Rhea" id="RHEA:14298"/>
    </physiologicalReaction>
</comment>
<comment type="catalytic activity">
    <reaction evidence="8">
        <text>beta-D-galactosyl-(1&lt;-&gt;1')-N-octadecanoylsphing-4-enine + H2O = N-octadecanoylsphing-4-enine + D-galactose</text>
        <dbReference type="Rhea" id="RHEA:59292"/>
        <dbReference type="ChEBI" id="CHEBI:4139"/>
        <dbReference type="ChEBI" id="CHEBI:15377"/>
        <dbReference type="ChEBI" id="CHEBI:72961"/>
        <dbReference type="ChEBI" id="CHEBI:84720"/>
    </reaction>
    <physiologicalReaction direction="left-to-right" evidence="8">
        <dbReference type="Rhea" id="RHEA:59293"/>
    </physiologicalReaction>
</comment>
<dbReference type="Proteomes" id="UP001566132">
    <property type="component" value="Unassembled WGS sequence"/>
</dbReference>
<sequence length="498" mass="56449">MKIFLLIFLACFCTGAFGIYIPKATNITNRKFPSTFIWGAATAAYQIEGAWDEDGKGESMWDRFVHSDPTHIDDRSTGDVACDSYHKWQEDIELLKQLNVKLYRFSVAWTRILPTGYLESFNQAGVDYYVNFVKALRAAEIEPMVTLYHWDLPQTLSEQGGWLNDSTADRFGDYARIVFKNLGPYVKLWATINEPKTTCTQGYASGEMAPGLKLVGDGIYQCARVQLLAHATAYHIYHDEFADQGGNVTIVIDATYNEPLTDSAADAEAAEWEFEFNLGWYANPVYLGDWPQIMIDRVGNRSKAEGLSQSRLPPWSKDELEFVKGTFDYFALNMYTAVAVNAIDEPPIGTGNYYLDKGTGTSYKPEWTPSIAGWLYSYPYGMRGLLNRVWSKYNPGSIYVTENGWATTEDLNDQGRLEYLQGYLSNMLDAILEDGVVVDGYTTWSLMDNFEWARGYTQRYGIIDVDFNSPNRTRTFKDSAKWYSQTAATYCLVDTCVD</sequence>
<comment type="catalytic activity">
    <reaction evidence="1">
        <text>Hydrolysis of terminal, non-reducing beta-D-glucosyl residues with release of beta-D-glucose.</text>
        <dbReference type="EC" id="3.2.1.21"/>
    </reaction>
</comment>
<evidence type="ECO:0000256" key="3">
    <source>
        <dbReference type="ARBA" id="ARBA00012744"/>
    </source>
</evidence>
<keyword evidence="5" id="KW-0326">Glycosidase</keyword>
<dbReference type="EMBL" id="JBDJPC010000002">
    <property type="protein sequence ID" value="KAL1513064.1"/>
    <property type="molecule type" value="Genomic_DNA"/>
</dbReference>
<dbReference type="AlphaFoldDB" id="A0ABD1F7U2"/>
<evidence type="ECO:0000256" key="14">
    <source>
        <dbReference type="ARBA" id="ARBA00079026"/>
    </source>
</evidence>
<dbReference type="GO" id="GO:0004336">
    <property type="term" value="F:galactosylceramidase activity"/>
    <property type="evidence" value="ECO:0007669"/>
    <property type="project" value="UniProtKB-EC"/>
</dbReference>
<evidence type="ECO:0000256" key="11">
    <source>
        <dbReference type="ARBA" id="ARBA00052085"/>
    </source>
</evidence>
<keyword evidence="4" id="KW-0378">Hydrolase</keyword>
<dbReference type="EC" id="3.2.1.46" evidence="2"/>
<comment type="catalytic activity">
    <reaction evidence="10">
        <text>beta-D-glucosyl-(1&lt;-&gt;1)-N-octadecanoylsphing-4-enine + H2O = N-octadecanoylsphing-4-enine + D-glucose</text>
        <dbReference type="Rhea" id="RHEA:59284"/>
        <dbReference type="ChEBI" id="CHEBI:4167"/>
        <dbReference type="ChEBI" id="CHEBI:15377"/>
        <dbReference type="ChEBI" id="CHEBI:72961"/>
        <dbReference type="ChEBI" id="CHEBI:84719"/>
    </reaction>
    <physiologicalReaction direction="left-to-right" evidence="10">
        <dbReference type="Rhea" id="RHEA:59285"/>
    </physiologicalReaction>
</comment>
<proteinExistence type="inferred from homology"/>
<dbReference type="GO" id="GO:0016052">
    <property type="term" value="P:carbohydrate catabolic process"/>
    <property type="evidence" value="ECO:0007669"/>
    <property type="project" value="UniProtKB-ARBA"/>
</dbReference>
<evidence type="ECO:0000256" key="5">
    <source>
        <dbReference type="ARBA" id="ARBA00023295"/>
    </source>
</evidence>
<keyword evidence="17" id="KW-0732">Signal</keyword>
<evidence type="ECO:0000256" key="16">
    <source>
        <dbReference type="ARBA" id="ARBA00083229"/>
    </source>
</evidence>
<dbReference type="InterPro" id="IPR033132">
    <property type="entry name" value="GH_1_N_CS"/>
</dbReference>
<evidence type="ECO:0000256" key="2">
    <source>
        <dbReference type="ARBA" id="ARBA00012657"/>
    </source>
</evidence>
<comment type="catalytic activity">
    <reaction evidence="11">
        <text>beta-D-glucosyl-(1&lt;-&gt;1)-sphing-4-enine + H2O = sphing-4-enine + D-glucose</text>
        <dbReference type="Rhea" id="RHEA:59288"/>
        <dbReference type="ChEBI" id="CHEBI:4167"/>
        <dbReference type="ChEBI" id="CHEBI:15377"/>
        <dbReference type="ChEBI" id="CHEBI:57756"/>
        <dbReference type="ChEBI" id="CHEBI:83992"/>
    </reaction>
    <physiologicalReaction direction="left-to-right" evidence="11">
        <dbReference type="Rhea" id="RHEA:59289"/>
    </physiologicalReaction>
</comment>
<evidence type="ECO:0000313" key="18">
    <source>
        <dbReference type="EMBL" id="KAL1513064.1"/>
    </source>
</evidence>
<dbReference type="InterPro" id="IPR001360">
    <property type="entry name" value="Glyco_hydro_1"/>
</dbReference>
<name>A0ABD1F7U2_HYPHA</name>
<comment type="similarity">
    <text evidence="12">Belongs to the glycosyl hydrolase 1 family. Klotho subfamily.</text>
</comment>
<evidence type="ECO:0000256" key="7">
    <source>
        <dbReference type="ARBA" id="ARBA00048813"/>
    </source>
</evidence>
<feature type="signal peptide" evidence="17">
    <location>
        <begin position="1"/>
        <end position="18"/>
    </location>
</feature>
<dbReference type="SUPFAM" id="SSF51445">
    <property type="entry name" value="(Trans)glycosidases"/>
    <property type="match status" value="1"/>
</dbReference>
<evidence type="ECO:0000256" key="1">
    <source>
        <dbReference type="ARBA" id="ARBA00000448"/>
    </source>
</evidence>
<evidence type="ECO:0000313" key="19">
    <source>
        <dbReference type="Proteomes" id="UP001566132"/>
    </source>
</evidence>
<dbReference type="PANTHER" id="PTHR10353">
    <property type="entry name" value="GLYCOSYL HYDROLASE"/>
    <property type="match status" value="1"/>
</dbReference>
<evidence type="ECO:0000256" key="12">
    <source>
        <dbReference type="ARBA" id="ARBA00060858"/>
    </source>
</evidence>
<evidence type="ECO:0000256" key="8">
    <source>
        <dbReference type="ARBA" id="ARBA00050809"/>
    </source>
</evidence>
<dbReference type="FunFam" id="3.20.20.80:FF:000011">
    <property type="entry name" value="Cytosolic beta-glucosidase"/>
    <property type="match status" value="1"/>
</dbReference>
<dbReference type="EC" id="3.2.1.21" evidence="3"/>